<evidence type="ECO:0000313" key="3">
    <source>
        <dbReference type="EMBL" id="PSR27839.1"/>
    </source>
</evidence>
<sequence>MRKFCDEGGQRVIRGTSGRQQKGWVGSSPPRYARLDALRGIAILSVMVFHAAIIRPFQGPWWMRFVGQGDQGVGLFYMVSALTLVLSWQYRHHKDAAPAKAFWTRRFFRIAPLFYLMLLVTGLWTTGNPTVVPTTMQGHIFTWANLLAHVTFVFGWVPWFQNSWIGIEWSIGVEMTFYALFPFVMRRIFPKVSAWTFLVWGLMGAVLWPIILQHLWFTWPHWAHSFLLWSFPTQAIWFAAGLGMVKFDHGQTLRGWSTLWLMWALFLGWHEWSFQMANLLWVIPNYLLVWLTWKDYSGLSWLVHNRVLQYIGTRSYSLYLTHWFILGKVSDWSWANTHTLQGFALRLSVAGALSLAVSELSFRYIEKPGINWGKRLIAYWQWGYVKPGQSSRPSVKQVVYDKEQA</sequence>
<feature type="transmembrane region" description="Helical" evidence="1">
    <location>
        <begin position="74"/>
        <end position="90"/>
    </location>
</feature>
<dbReference type="InterPro" id="IPR050879">
    <property type="entry name" value="Acyltransferase_3"/>
</dbReference>
<protein>
    <recommendedName>
        <fullName evidence="2">Acyltransferase 3 domain-containing protein</fullName>
    </recommendedName>
</protein>
<proteinExistence type="predicted"/>
<feature type="domain" description="Acyltransferase 3" evidence="2">
    <location>
        <begin position="33"/>
        <end position="358"/>
    </location>
</feature>
<feature type="transmembrane region" description="Helical" evidence="1">
    <location>
        <begin position="110"/>
        <end position="127"/>
    </location>
</feature>
<organism evidence="3 4">
    <name type="scientific">Sulfobacillus thermosulfidooxidans</name>
    <dbReference type="NCBI Taxonomy" id="28034"/>
    <lineage>
        <taxon>Bacteria</taxon>
        <taxon>Bacillati</taxon>
        <taxon>Bacillota</taxon>
        <taxon>Clostridia</taxon>
        <taxon>Eubacteriales</taxon>
        <taxon>Clostridiales Family XVII. Incertae Sedis</taxon>
        <taxon>Sulfobacillus</taxon>
    </lineage>
</organism>
<dbReference type="InterPro" id="IPR002656">
    <property type="entry name" value="Acyl_transf_3_dom"/>
</dbReference>
<dbReference type="PANTHER" id="PTHR23028">
    <property type="entry name" value="ACETYLTRANSFERASE"/>
    <property type="match status" value="1"/>
</dbReference>
<dbReference type="GO" id="GO:0016747">
    <property type="term" value="F:acyltransferase activity, transferring groups other than amino-acyl groups"/>
    <property type="evidence" value="ECO:0007669"/>
    <property type="project" value="InterPro"/>
</dbReference>
<feature type="transmembrane region" description="Helical" evidence="1">
    <location>
        <begin position="197"/>
        <end position="219"/>
    </location>
</feature>
<feature type="transmembrane region" description="Helical" evidence="1">
    <location>
        <begin position="226"/>
        <end position="247"/>
    </location>
</feature>
<reference evidence="3 4" key="1">
    <citation type="journal article" date="2014" name="BMC Genomics">
        <title>Comparison of environmental and isolate Sulfobacillus genomes reveals diverse carbon, sulfur, nitrogen, and hydrogen metabolisms.</title>
        <authorList>
            <person name="Justice N.B."/>
            <person name="Norman A."/>
            <person name="Brown C.T."/>
            <person name="Singh A."/>
            <person name="Thomas B.C."/>
            <person name="Banfield J.F."/>
        </authorList>
    </citation>
    <scope>NUCLEOTIDE SEQUENCE [LARGE SCALE GENOMIC DNA]</scope>
    <source>
        <strain evidence="3">AMDSBA5</strain>
    </source>
</reference>
<dbReference type="Proteomes" id="UP000242705">
    <property type="component" value="Unassembled WGS sequence"/>
</dbReference>
<keyword evidence="1" id="KW-1133">Transmembrane helix</keyword>
<evidence type="ECO:0000313" key="4">
    <source>
        <dbReference type="Proteomes" id="UP000242705"/>
    </source>
</evidence>
<evidence type="ECO:0000256" key="1">
    <source>
        <dbReference type="SAM" id="Phobius"/>
    </source>
</evidence>
<accession>A0A2T2X019</accession>
<dbReference type="AlphaFoldDB" id="A0A2T2X019"/>
<feature type="transmembrane region" description="Helical" evidence="1">
    <location>
        <begin position="37"/>
        <end position="54"/>
    </location>
</feature>
<keyword evidence="1" id="KW-0812">Transmembrane</keyword>
<gene>
    <name evidence="3" type="ORF">C7B47_07020</name>
</gene>
<dbReference type="EMBL" id="PXYX01000010">
    <property type="protein sequence ID" value="PSR27839.1"/>
    <property type="molecule type" value="Genomic_DNA"/>
</dbReference>
<dbReference type="Pfam" id="PF01757">
    <property type="entry name" value="Acyl_transf_3"/>
    <property type="match status" value="1"/>
</dbReference>
<evidence type="ECO:0000259" key="2">
    <source>
        <dbReference type="Pfam" id="PF01757"/>
    </source>
</evidence>
<keyword evidence="1" id="KW-0472">Membrane</keyword>
<feature type="transmembrane region" description="Helical" evidence="1">
    <location>
        <begin position="139"/>
        <end position="157"/>
    </location>
</feature>
<comment type="caution">
    <text evidence="3">The sequence shown here is derived from an EMBL/GenBank/DDBJ whole genome shotgun (WGS) entry which is preliminary data.</text>
</comment>
<name>A0A2T2X019_SULTH</name>
<feature type="transmembrane region" description="Helical" evidence="1">
    <location>
        <begin position="164"/>
        <end position="185"/>
    </location>
</feature>